<accession>A0ABT4MGB0</accession>
<dbReference type="InterPro" id="IPR016024">
    <property type="entry name" value="ARM-type_fold"/>
</dbReference>
<dbReference type="SMART" id="SM00422">
    <property type="entry name" value="HTH_MERR"/>
    <property type="match status" value="1"/>
</dbReference>
<sequence length="324" mass="34644">MLIGEVARRSGVSARMLRHYDRLGLVQPTSRSSTGYREYSPEDVRRLFHVESLRSLGLSLHDVGRALDDPSFAASGLVDELAARAEERIARDTELLTRLRRVGSARPDDWDDVLGTVAMLGDLDSVSAGKRQSAALASVGDRTVPAEALAEAVLREPATNVAGALRWALAQSGGLAVAPLRQGLHSPDPDVRRRAVETVVEIDHPDATDVLREALVHDDAQIRRVAALELAARGVTDAVPTLIEMVHDGTNDVDAADALGLLGSDSSTVAALMDGLDDVAVRLRVTQALASIPGPAAVQALQRLNRDSDRSVALTAEYILGRRE</sequence>
<evidence type="ECO:0000313" key="3">
    <source>
        <dbReference type="EMBL" id="MCZ4519843.1"/>
    </source>
</evidence>
<dbReference type="PROSITE" id="PS50937">
    <property type="entry name" value="HTH_MERR_2"/>
    <property type="match status" value="1"/>
</dbReference>
<dbReference type="InterPro" id="IPR000551">
    <property type="entry name" value="MerR-type_HTH_dom"/>
</dbReference>
<dbReference type="Gene3D" id="1.10.1660.10">
    <property type="match status" value="1"/>
</dbReference>
<dbReference type="PANTHER" id="PTHR30204:SF93">
    <property type="entry name" value="HTH MERR-TYPE DOMAIN-CONTAINING PROTEIN"/>
    <property type="match status" value="1"/>
</dbReference>
<dbReference type="SUPFAM" id="SSF48371">
    <property type="entry name" value="ARM repeat"/>
    <property type="match status" value="1"/>
</dbReference>
<dbReference type="InterPro" id="IPR011989">
    <property type="entry name" value="ARM-like"/>
</dbReference>
<dbReference type="Proteomes" id="UP001081071">
    <property type="component" value="Unassembled WGS sequence"/>
</dbReference>
<dbReference type="InterPro" id="IPR047057">
    <property type="entry name" value="MerR_fam"/>
</dbReference>
<dbReference type="RefSeq" id="WP_269605559.1">
    <property type="nucleotide sequence ID" value="NZ_JAPWIJ010000006.1"/>
</dbReference>
<dbReference type="Gene3D" id="1.25.10.10">
    <property type="entry name" value="Leucine-rich Repeat Variant"/>
    <property type="match status" value="1"/>
</dbReference>
<gene>
    <name evidence="3" type="ORF">O4220_15105</name>
</gene>
<dbReference type="SMART" id="SM00567">
    <property type="entry name" value="EZ_HEAT"/>
    <property type="match status" value="3"/>
</dbReference>
<dbReference type="SUPFAM" id="SSF46955">
    <property type="entry name" value="Putative DNA-binding domain"/>
    <property type="match status" value="1"/>
</dbReference>
<dbReference type="PANTHER" id="PTHR30204">
    <property type="entry name" value="REDOX-CYCLING DRUG-SENSING TRANSCRIPTIONAL ACTIVATOR SOXR"/>
    <property type="match status" value="1"/>
</dbReference>
<feature type="domain" description="HTH merR-type" evidence="2">
    <location>
        <begin position="1"/>
        <end position="69"/>
    </location>
</feature>
<dbReference type="PROSITE" id="PS00552">
    <property type="entry name" value="HTH_MERR_1"/>
    <property type="match status" value="1"/>
</dbReference>
<protein>
    <submittedName>
        <fullName evidence="3">HEAT repeat domain-containing protein</fullName>
    </submittedName>
</protein>
<dbReference type="PRINTS" id="PR00040">
    <property type="entry name" value="HTHMERR"/>
</dbReference>
<dbReference type="InterPro" id="IPR004155">
    <property type="entry name" value="PBS_lyase_HEAT"/>
</dbReference>
<evidence type="ECO:0000259" key="2">
    <source>
        <dbReference type="PROSITE" id="PS50937"/>
    </source>
</evidence>
<comment type="caution">
    <text evidence="3">The sequence shown here is derived from an EMBL/GenBank/DDBJ whole genome shotgun (WGS) entry which is preliminary data.</text>
</comment>
<name>A0ABT4MGB0_9NOCA</name>
<organism evidence="3 4">
    <name type="scientific">Rhodococcus ruber</name>
    <dbReference type="NCBI Taxonomy" id="1830"/>
    <lineage>
        <taxon>Bacteria</taxon>
        <taxon>Bacillati</taxon>
        <taxon>Actinomycetota</taxon>
        <taxon>Actinomycetes</taxon>
        <taxon>Mycobacteriales</taxon>
        <taxon>Nocardiaceae</taxon>
        <taxon>Rhodococcus</taxon>
    </lineage>
</organism>
<keyword evidence="1" id="KW-0238">DNA-binding</keyword>
<dbReference type="Pfam" id="PF13411">
    <property type="entry name" value="MerR_1"/>
    <property type="match status" value="1"/>
</dbReference>
<evidence type="ECO:0000256" key="1">
    <source>
        <dbReference type="ARBA" id="ARBA00023125"/>
    </source>
</evidence>
<dbReference type="Pfam" id="PF13646">
    <property type="entry name" value="HEAT_2"/>
    <property type="match status" value="1"/>
</dbReference>
<dbReference type="EMBL" id="JAPWIJ010000006">
    <property type="protein sequence ID" value="MCZ4519843.1"/>
    <property type="molecule type" value="Genomic_DNA"/>
</dbReference>
<keyword evidence="4" id="KW-1185">Reference proteome</keyword>
<proteinExistence type="predicted"/>
<reference evidence="3" key="1">
    <citation type="submission" date="2022-12" db="EMBL/GenBank/DDBJ databases">
        <authorList>
            <person name="Krivoruchko A.V."/>
            <person name="Elkin A."/>
        </authorList>
    </citation>
    <scope>NUCLEOTIDE SEQUENCE</scope>
    <source>
        <strain evidence="3">IEGM 1391</strain>
    </source>
</reference>
<evidence type="ECO:0000313" key="4">
    <source>
        <dbReference type="Proteomes" id="UP001081071"/>
    </source>
</evidence>
<dbReference type="InterPro" id="IPR009061">
    <property type="entry name" value="DNA-bd_dom_put_sf"/>
</dbReference>